<dbReference type="EMBL" id="CP005986">
    <property type="protein sequence ID" value="AIA54262.1"/>
    <property type="molecule type" value="Genomic_DNA"/>
</dbReference>
<dbReference type="Proteomes" id="UP000005522">
    <property type="component" value="Chromosome"/>
</dbReference>
<evidence type="ECO:0000256" key="2">
    <source>
        <dbReference type="SAM" id="Phobius"/>
    </source>
</evidence>
<reference evidence="3 4" key="1">
    <citation type="journal article" date="2009" name="J. Bacteriol.">
        <title>Draft genome sequence of the extremely acidophilic bacterium Acidithiobacillus caldus ATCC 51756 reveals metabolic versatility in the genus Acidithiobacillus.</title>
        <authorList>
            <person name="Valdes J."/>
            <person name="Quatrini R."/>
            <person name="Hallberg K."/>
            <person name="Dopson M."/>
            <person name="Valenzuela P.D."/>
            <person name="Holmes D.S."/>
        </authorList>
    </citation>
    <scope>NUCLEOTIDE SEQUENCE [LARGE SCALE GENOMIC DNA]</scope>
    <source>
        <strain evidence="4">ATCC 51756 / DSM 8584 / KU</strain>
    </source>
</reference>
<feature type="region of interest" description="Disordered" evidence="1">
    <location>
        <begin position="114"/>
        <end position="141"/>
    </location>
</feature>
<dbReference type="HOGENOM" id="CLU_1821166_0_0_6"/>
<keyword evidence="2" id="KW-0812">Transmembrane</keyword>
<protein>
    <submittedName>
        <fullName evidence="3">Uncharacterized protein</fullName>
    </submittedName>
</protein>
<proteinExistence type="predicted"/>
<gene>
    <name evidence="3" type="ORF">Acaty_c0372</name>
</gene>
<dbReference type="RefSeq" id="WP_014002245.1">
    <property type="nucleotide sequence ID" value="NZ_CP005986.1"/>
</dbReference>
<keyword evidence="2" id="KW-0472">Membrane</keyword>
<feature type="transmembrane region" description="Helical" evidence="2">
    <location>
        <begin position="12"/>
        <end position="30"/>
    </location>
</feature>
<dbReference type="GeneID" id="92930389"/>
<evidence type="ECO:0000313" key="4">
    <source>
        <dbReference type="Proteomes" id="UP000005522"/>
    </source>
</evidence>
<evidence type="ECO:0000313" key="3">
    <source>
        <dbReference type="EMBL" id="AIA54262.1"/>
    </source>
</evidence>
<feature type="compositionally biased region" description="Pro residues" evidence="1">
    <location>
        <begin position="130"/>
        <end position="141"/>
    </location>
</feature>
<organism evidence="3 4">
    <name type="scientific">Acidithiobacillus caldus (strain ATCC 51756 / DSM 8584 / KU)</name>
    <dbReference type="NCBI Taxonomy" id="637389"/>
    <lineage>
        <taxon>Bacteria</taxon>
        <taxon>Pseudomonadati</taxon>
        <taxon>Pseudomonadota</taxon>
        <taxon>Acidithiobacillia</taxon>
        <taxon>Acidithiobacillales</taxon>
        <taxon>Acidithiobacillaceae</taxon>
        <taxon>Acidithiobacillus</taxon>
    </lineage>
</organism>
<sequence>MARPRTRAYQWLKIGVGAWLALLLMFAPFLHEHLGSSSVAGWHWHLHLGQTLPVDADPVDQQLSNGSTPGDGATIGIDALLERPAQEIPDTPIALPFLLLLVLFLAPAGDKPRARLWPRRPGPRHRHSPGLPPQPLAPPRP</sequence>
<keyword evidence="2" id="KW-1133">Transmembrane helix</keyword>
<feature type="transmembrane region" description="Helical" evidence="2">
    <location>
        <begin position="93"/>
        <end position="110"/>
    </location>
</feature>
<dbReference type="KEGG" id="acz:Acaty_c0372"/>
<dbReference type="AlphaFoldDB" id="A0A059ZWK9"/>
<name>A0A059ZWK9_ACICK</name>
<feature type="compositionally biased region" description="Basic residues" evidence="1">
    <location>
        <begin position="114"/>
        <end position="128"/>
    </location>
</feature>
<evidence type="ECO:0000256" key="1">
    <source>
        <dbReference type="SAM" id="MobiDB-lite"/>
    </source>
</evidence>
<accession>A0A059ZWK9</accession>